<evidence type="ECO:0000256" key="1">
    <source>
        <dbReference type="SAM" id="MobiDB-lite"/>
    </source>
</evidence>
<dbReference type="Ensembl" id="ENSSMAT00000078636.1">
    <property type="protein sequence ID" value="ENSSMAP00000053740.1"/>
    <property type="gene ID" value="ENSSMAG00000029826.1"/>
</dbReference>
<evidence type="ECO:0000313" key="3">
    <source>
        <dbReference type="Proteomes" id="UP000694558"/>
    </source>
</evidence>
<protein>
    <submittedName>
        <fullName evidence="2">Uncharacterized protein</fullName>
    </submittedName>
</protein>
<name>A0A8D3D2I2_SCOMX</name>
<dbReference type="AlphaFoldDB" id="A0A8D3D2I2"/>
<organism evidence="2 3">
    <name type="scientific">Scophthalmus maximus</name>
    <name type="common">Turbot</name>
    <name type="synonym">Psetta maxima</name>
    <dbReference type="NCBI Taxonomy" id="52904"/>
    <lineage>
        <taxon>Eukaryota</taxon>
        <taxon>Metazoa</taxon>
        <taxon>Chordata</taxon>
        <taxon>Craniata</taxon>
        <taxon>Vertebrata</taxon>
        <taxon>Euteleostomi</taxon>
        <taxon>Actinopterygii</taxon>
        <taxon>Neopterygii</taxon>
        <taxon>Teleostei</taxon>
        <taxon>Neoteleostei</taxon>
        <taxon>Acanthomorphata</taxon>
        <taxon>Carangaria</taxon>
        <taxon>Pleuronectiformes</taxon>
        <taxon>Pleuronectoidei</taxon>
        <taxon>Scophthalmidae</taxon>
        <taxon>Scophthalmus</taxon>
    </lineage>
</organism>
<reference evidence="2" key="1">
    <citation type="submission" date="2023-05" db="EMBL/GenBank/DDBJ databases">
        <title>High-quality long-read genome of Scophthalmus maximus.</title>
        <authorList>
            <person name="Lien S."/>
            <person name="Martinez P."/>
        </authorList>
    </citation>
    <scope>NUCLEOTIDE SEQUENCE [LARGE SCALE GENOMIC DNA]</scope>
</reference>
<accession>A0A8D3D2I2</accession>
<reference evidence="2" key="2">
    <citation type="submission" date="2025-08" db="UniProtKB">
        <authorList>
            <consortium name="Ensembl"/>
        </authorList>
    </citation>
    <scope>IDENTIFICATION</scope>
</reference>
<feature type="region of interest" description="Disordered" evidence="1">
    <location>
        <begin position="29"/>
        <end position="52"/>
    </location>
</feature>
<sequence>MQIIRRRISRARGQIADYPLNVAAMTLPQHRNKKYPTTRDTNLPRREPPGEVASGLAVHLRRCSPDQ</sequence>
<proteinExistence type="predicted"/>
<dbReference type="Proteomes" id="UP000694558">
    <property type="component" value="Chromosome 5"/>
</dbReference>
<evidence type="ECO:0000313" key="2">
    <source>
        <dbReference type="Ensembl" id="ENSSMAP00000053740.1"/>
    </source>
</evidence>